<dbReference type="AlphaFoldDB" id="A0AA35ZNX0"/>
<keyword evidence="3" id="KW-1185">Reference proteome</keyword>
<organism evidence="2 3">
    <name type="scientific">Lactuca saligna</name>
    <name type="common">Willowleaf lettuce</name>
    <dbReference type="NCBI Taxonomy" id="75948"/>
    <lineage>
        <taxon>Eukaryota</taxon>
        <taxon>Viridiplantae</taxon>
        <taxon>Streptophyta</taxon>
        <taxon>Embryophyta</taxon>
        <taxon>Tracheophyta</taxon>
        <taxon>Spermatophyta</taxon>
        <taxon>Magnoliopsida</taxon>
        <taxon>eudicotyledons</taxon>
        <taxon>Gunneridae</taxon>
        <taxon>Pentapetalae</taxon>
        <taxon>asterids</taxon>
        <taxon>campanulids</taxon>
        <taxon>Asterales</taxon>
        <taxon>Asteraceae</taxon>
        <taxon>Cichorioideae</taxon>
        <taxon>Cichorieae</taxon>
        <taxon>Lactucinae</taxon>
        <taxon>Lactuca</taxon>
    </lineage>
</organism>
<dbReference type="Proteomes" id="UP001177003">
    <property type="component" value="Chromosome 7"/>
</dbReference>
<evidence type="ECO:0000313" key="2">
    <source>
        <dbReference type="EMBL" id="CAI9295202.1"/>
    </source>
</evidence>
<sequence length="117" mass="13295">MLSQLKSEHCTLAIARISTVAAGLVIIARLAINRSTPLHRSCKGDPIKVKEEELEQYPRDTAVRLVPPLTKFDSRWKVPDNNVIRDVKGLSWKHEYADVDAARAHNVTRRRSRLSKN</sequence>
<keyword evidence="1" id="KW-0472">Membrane</keyword>
<gene>
    <name evidence="2" type="ORF">LSALG_LOCUS34153</name>
</gene>
<reference evidence="2" key="1">
    <citation type="submission" date="2023-04" db="EMBL/GenBank/DDBJ databases">
        <authorList>
            <person name="Vijverberg K."/>
            <person name="Xiong W."/>
            <person name="Schranz E."/>
        </authorList>
    </citation>
    <scope>NUCLEOTIDE SEQUENCE</scope>
</reference>
<protein>
    <submittedName>
        <fullName evidence="2">Uncharacterized protein</fullName>
    </submittedName>
</protein>
<accession>A0AA35ZNX0</accession>
<feature type="transmembrane region" description="Helical" evidence="1">
    <location>
        <begin position="12"/>
        <end position="32"/>
    </location>
</feature>
<keyword evidence="1" id="KW-1133">Transmembrane helix</keyword>
<keyword evidence="1" id="KW-0812">Transmembrane</keyword>
<evidence type="ECO:0000313" key="3">
    <source>
        <dbReference type="Proteomes" id="UP001177003"/>
    </source>
</evidence>
<proteinExistence type="predicted"/>
<name>A0AA35ZNX0_LACSI</name>
<dbReference type="EMBL" id="OX465083">
    <property type="protein sequence ID" value="CAI9295202.1"/>
    <property type="molecule type" value="Genomic_DNA"/>
</dbReference>
<evidence type="ECO:0000256" key="1">
    <source>
        <dbReference type="SAM" id="Phobius"/>
    </source>
</evidence>